<evidence type="ECO:0000256" key="2">
    <source>
        <dbReference type="ARBA" id="ARBA00022490"/>
    </source>
</evidence>
<dbReference type="InterPro" id="IPR023585">
    <property type="entry name" value="Ile-tRNA-ligase_type1"/>
</dbReference>
<dbReference type="PANTHER" id="PTHR42765">
    <property type="entry name" value="SOLEUCYL-TRNA SYNTHETASE"/>
    <property type="match status" value="1"/>
</dbReference>
<comment type="subunit">
    <text evidence="10">Monomer.</text>
</comment>
<feature type="domain" description="Aminoacyl-tRNA synthetase class Ia" evidence="11">
    <location>
        <begin position="33"/>
        <end position="639"/>
    </location>
</feature>
<feature type="short sequence motif" description="'HIGH' region" evidence="10">
    <location>
        <begin position="63"/>
        <end position="73"/>
    </location>
</feature>
<dbReference type="Gene3D" id="1.10.10.830">
    <property type="entry name" value="Ile-tRNA synthetase CP2 domain-like"/>
    <property type="match status" value="1"/>
</dbReference>
<dbReference type="InterPro" id="IPR033708">
    <property type="entry name" value="Anticodon_Ile_BEm"/>
</dbReference>
<comment type="subcellular location">
    <subcellularLocation>
        <location evidence="10">Cytoplasm</location>
    </subcellularLocation>
</comment>
<dbReference type="InterPro" id="IPR009080">
    <property type="entry name" value="tRNAsynth_Ia_anticodon-bd"/>
</dbReference>
<evidence type="ECO:0000256" key="7">
    <source>
        <dbReference type="ARBA" id="ARBA00023146"/>
    </source>
</evidence>
<dbReference type="InterPro" id="IPR013155">
    <property type="entry name" value="M/V/L/I-tRNA-synth_anticd-bd"/>
</dbReference>
<dbReference type="GO" id="GO:0000049">
    <property type="term" value="F:tRNA binding"/>
    <property type="evidence" value="ECO:0007669"/>
    <property type="project" value="InterPro"/>
</dbReference>
<feature type="binding site" evidence="10">
    <location>
        <position position="890"/>
    </location>
    <ligand>
        <name>Zn(2+)</name>
        <dbReference type="ChEBI" id="CHEBI:29105"/>
    </ligand>
</feature>
<dbReference type="Pfam" id="PF08264">
    <property type="entry name" value="Anticodon_1"/>
    <property type="match status" value="1"/>
</dbReference>
<keyword evidence="4 10" id="KW-0547">Nucleotide-binding</keyword>
<dbReference type="AlphaFoldDB" id="A0A133ZVG5"/>
<dbReference type="FunFam" id="1.10.10.830:FF:000001">
    <property type="entry name" value="Isoleucine--tRNA ligase"/>
    <property type="match status" value="1"/>
</dbReference>
<dbReference type="HAMAP" id="MF_02002">
    <property type="entry name" value="Ile_tRNA_synth_type1"/>
    <property type="match status" value="1"/>
</dbReference>
<dbReference type="FunFam" id="3.40.50.620:FF:000152">
    <property type="entry name" value="Isoleucine--tRNA ligase"/>
    <property type="match status" value="1"/>
</dbReference>
<keyword evidence="10" id="KW-0479">Metal-binding</keyword>
<organism evidence="13 14">
    <name type="scientific">Gemella haemolysans</name>
    <dbReference type="NCBI Taxonomy" id="1379"/>
    <lineage>
        <taxon>Bacteria</taxon>
        <taxon>Bacillati</taxon>
        <taxon>Bacillota</taxon>
        <taxon>Bacilli</taxon>
        <taxon>Bacillales</taxon>
        <taxon>Gemellaceae</taxon>
        <taxon>Gemella</taxon>
    </lineage>
</organism>
<dbReference type="PRINTS" id="PR00984">
    <property type="entry name" value="TRNASYNTHILE"/>
</dbReference>
<proteinExistence type="inferred from homology"/>
<dbReference type="InterPro" id="IPR014729">
    <property type="entry name" value="Rossmann-like_a/b/a_fold"/>
</dbReference>
<dbReference type="GO" id="GO:0008270">
    <property type="term" value="F:zinc ion binding"/>
    <property type="evidence" value="ECO:0007669"/>
    <property type="project" value="UniProtKB-UniRule"/>
</dbReference>
<dbReference type="InterPro" id="IPR001412">
    <property type="entry name" value="aa-tRNA-synth_I_CS"/>
</dbReference>
<dbReference type="GO" id="GO:0006428">
    <property type="term" value="P:isoleucyl-tRNA aminoacylation"/>
    <property type="evidence" value="ECO:0007669"/>
    <property type="project" value="UniProtKB-UniRule"/>
</dbReference>
<dbReference type="GO" id="GO:0004822">
    <property type="term" value="F:isoleucine-tRNA ligase activity"/>
    <property type="evidence" value="ECO:0007669"/>
    <property type="project" value="UniProtKB-UniRule"/>
</dbReference>
<feature type="binding site" evidence="10">
    <location>
        <position position="909"/>
    </location>
    <ligand>
        <name>Zn(2+)</name>
        <dbReference type="ChEBI" id="CHEBI:29105"/>
    </ligand>
</feature>
<dbReference type="GO" id="GO:0002161">
    <property type="term" value="F:aminoacyl-tRNA deacylase activity"/>
    <property type="evidence" value="ECO:0007669"/>
    <property type="project" value="InterPro"/>
</dbReference>
<keyword evidence="7 10" id="KW-0030">Aminoacyl-tRNA synthetase</keyword>
<evidence type="ECO:0000256" key="10">
    <source>
        <dbReference type="HAMAP-Rule" id="MF_02002"/>
    </source>
</evidence>
<dbReference type="InterPro" id="IPR009008">
    <property type="entry name" value="Val/Leu/Ile-tRNA-synth_edit"/>
</dbReference>
<comment type="catalytic activity">
    <reaction evidence="9 10">
        <text>tRNA(Ile) + L-isoleucine + ATP = L-isoleucyl-tRNA(Ile) + AMP + diphosphate</text>
        <dbReference type="Rhea" id="RHEA:11060"/>
        <dbReference type="Rhea" id="RHEA-COMP:9666"/>
        <dbReference type="Rhea" id="RHEA-COMP:9695"/>
        <dbReference type="ChEBI" id="CHEBI:30616"/>
        <dbReference type="ChEBI" id="CHEBI:33019"/>
        <dbReference type="ChEBI" id="CHEBI:58045"/>
        <dbReference type="ChEBI" id="CHEBI:78442"/>
        <dbReference type="ChEBI" id="CHEBI:78528"/>
        <dbReference type="ChEBI" id="CHEBI:456215"/>
        <dbReference type="EC" id="6.1.1.5"/>
    </reaction>
</comment>
<evidence type="ECO:0000256" key="5">
    <source>
        <dbReference type="ARBA" id="ARBA00022840"/>
    </source>
</evidence>
<dbReference type="Proteomes" id="UP000070355">
    <property type="component" value="Unassembled WGS sequence"/>
</dbReference>
<evidence type="ECO:0000256" key="9">
    <source>
        <dbReference type="ARBA" id="ARBA00048359"/>
    </source>
</evidence>
<feature type="binding site" evidence="10">
    <location>
        <position position="603"/>
    </location>
    <ligand>
        <name>ATP</name>
        <dbReference type="ChEBI" id="CHEBI:30616"/>
    </ligand>
</feature>
<keyword evidence="5 10" id="KW-0067">ATP-binding</keyword>
<sequence>MKGDKMVELKDTLLMPNTKFPMRGNLPNKEPQFLQRWEEMDLYNKILEKNAGKPSYVLHDGPPYANGNIHIGHALNKILKDFIVKYKNMNGFVSPYVPGWDTHGLPIEQVLVNNGVDRKSMPANKFRNKCKDYALKQVDKQRADFKKLGVLGDWDNPYLTLDPKFEAEQIRVFGKMVDKGYIYKGLKPIYWSPSSESALAEAEIEYHDHTSPSIYVAFDLVSENGAVEKGTKFVIWTTTPWTLPANLGIAVHPDFEYQVVKYNGESYLVAKERVAFLAEKFGWENYETGEVLVGKDLEYLLCKHPFLDRTSTLILADYVTLDSGTGLVHTAPGHGVDDYLVGQLQYKLGVLSPVDNQGVLTEEAGQFAGKFVFDANKDIIAHLDETGALLKQEDITHSYPHDWRSKKPIIFRATPQWFCSVDAFRSELLEAVDNTKFYSEWGKPRLYNMIRDRGDWVISRQRVWGVPIPVFYAENGEAILDIELIEHVAKIFEEEGSNVWFYKDAKELLPEGYTHPGSPNGEFTKEMDIMDVWFDSGTSHQGCCAIREDLTYPADLYLEGSDQYRGWFNSSLITSVAVSGVAPYKELVSAGFVMDGNGNKMSKSLGNVISPNDVGKELGAEIIRLWSASVDYTQDVRISKDILKQVSETYRKIRNTFRFLLGNLYNGSFNNKTDLVAYENLEELDKYMVLKFEKVVAKVLDYYENYQFNSITTELINFFNVELSSFYLDYGKDILYIEGEDSHKRQSMLTVLYTVLSKSVRLLAPILSFTAEEVYDNMPYEDAESVHLTDFPAKNVIEDAALEAKWDKLLEVRDDVNKALEESRNEKVIGKSLEAAVEVYSNDAEVVELLNSVVNLNQFFIVSKVEVKENDGVSYDLATVKVTKAEGHRCERCWNIVDEVNEEGLCPRCASILNK</sequence>
<dbReference type="Gene3D" id="3.40.50.620">
    <property type="entry name" value="HUPs"/>
    <property type="match status" value="2"/>
</dbReference>
<dbReference type="Gene3D" id="1.10.730.20">
    <property type="match status" value="1"/>
</dbReference>
<dbReference type="SUPFAM" id="SSF52374">
    <property type="entry name" value="Nucleotidylyl transferase"/>
    <property type="match status" value="1"/>
</dbReference>
<evidence type="ECO:0000313" key="13">
    <source>
        <dbReference type="EMBL" id="KXB59432.1"/>
    </source>
</evidence>
<feature type="binding site" evidence="10">
    <location>
        <position position="906"/>
    </location>
    <ligand>
        <name>Zn(2+)</name>
        <dbReference type="ChEBI" id="CHEBI:29105"/>
    </ligand>
</feature>
<dbReference type="InterPro" id="IPR050081">
    <property type="entry name" value="Ile-tRNA_ligase"/>
</dbReference>
<keyword evidence="2 10" id="KW-0963">Cytoplasm</keyword>
<gene>
    <name evidence="10" type="primary">ileS</name>
    <name evidence="13" type="ORF">HMPREF3186_01132</name>
</gene>
<evidence type="ECO:0000256" key="6">
    <source>
        <dbReference type="ARBA" id="ARBA00022917"/>
    </source>
</evidence>
<evidence type="ECO:0000259" key="12">
    <source>
        <dbReference type="Pfam" id="PF08264"/>
    </source>
</evidence>
<dbReference type="InterPro" id="IPR002300">
    <property type="entry name" value="aa-tRNA-synth_Ia"/>
</dbReference>
<keyword evidence="3 10" id="KW-0436">Ligase</keyword>
<dbReference type="SUPFAM" id="SSF47323">
    <property type="entry name" value="Anticodon-binding domain of a subclass of class I aminoacyl-tRNA synthetases"/>
    <property type="match status" value="1"/>
</dbReference>
<dbReference type="CDD" id="cd00818">
    <property type="entry name" value="IleRS_core"/>
    <property type="match status" value="1"/>
</dbReference>
<dbReference type="EC" id="6.1.1.5" evidence="10"/>
<keyword evidence="10" id="KW-0862">Zinc</keyword>
<comment type="similarity">
    <text evidence="1 10">Belongs to the class-I aminoacyl-tRNA synthetase family. IleS type 1 subfamily.</text>
</comment>
<feature type="domain" description="Methionyl/Valyl/Leucyl/Isoleucyl-tRNA synthetase anticodon-binding" evidence="12">
    <location>
        <begin position="685"/>
        <end position="838"/>
    </location>
</feature>
<evidence type="ECO:0000256" key="1">
    <source>
        <dbReference type="ARBA" id="ARBA00006887"/>
    </source>
</evidence>
<protein>
    <recommendedName>
        <fullName evidence="10">Isoleucine--tRNA ligase</fullName>
        <ecNumber evidence="10">6.1.1.5</ecNumber>
    </recommendedName>
    <alternativeName>
        <fullName evidence="10">Isoleucyl-tRNA synthetase</fullName>
        <shortName evidence="10">IleRS</shortName>
    </alternativeName>
</protein>
<dbReference type="PATRIC" id="fig|1379.3.peg.1112"/>
<keyword evidence="6 10" id="KW-0648">Protein biosynthesis</keyword>
<dbReference type="STRING" id="1379.HMPREF3186_01132"/>
<dbReference type="PANTHER" id="PTHR42765:SF1">
    <property type="entry name" value="ISOLEUCINE--TRNA LIGASE, MITOCHONDRIAL"/>
    <property type="match status" value="1"/>
</dbReference>
<dbReference type="GO" id="GO:0005524">
    <property type="term" value="F:ATP binding"/>
    <property type="evidence" value="ECO:0007669"/>
    <property type="project" value="UniProtKB-UniRule"/>
</dbReference>
<dbReference type="NCBIfam" id="TIGR00392">
    <property type="entry name" value="ileS"/>
    <property type="match status" value="1"/>
</dbReference>
<evidence type="ECO:0000256" key="4">
    <source>
        <dbReference type="ARBA" id="ARBA00022741"/>
    </source>
</evidence>
<comment type="caution">
    <text evidence="13">The sequence shown here is derived from an EMBL/GenBank/DDBJ whole genome shotgun (WGS) entry which is preliminary data.</text>
</comment>
<dbReference type="EMBL" id="LSDC01000075">
    <property type="protein sequence ID" value="KXB59432.1"/>
    <property type="molecule type" value="Genomic_DNA"/>
</dbReference>
<comment type="function">
    <text evidence="8 10">Catalyzes the attachment of isoleucine to tRNA(Ile). As IleRS can inadvertently accommodate and process structurally similar amino acids such as valine, to avoid such errors it has two additional distinct tRNA(Ile)-dependent editing activities. One activity is designated as 'pretransfer' editing and involves the hydrolysis of activated Val-AMP. The other activity is designated 'posttransfer' editing and involves deacylation of mischarged Val-tRNA(Ile).</text>
</comment>
<dbReference type="Pfam" id="PF00133">
    <property type="entry name" value="tRNA-synt_1"/>
    <property type="match status" value="1"/>
</dbReference>
<comment type="cofactor">
    <cofactor evidence="10">
        <name>Zn(2+)</name>
        <dbReference type="ChEBI" id="CHEBI:29105"/>
    </cofactor>
    <text evidence="10">Binds 1 zinc ion per subunit.</text>
</comment>
<evidence type="ECO:0000256" key="3">
    <source>
        <dbReference type="ARBA" id="ARBA00022598"/>
    </source>
</evidence>
<evidence type="ECO:0000259" key="11">
    <source>
        <dbReference type="Pfam" id="PF00133"/>
    </source>
</evidence>
<evidence type="ECO:0000313" key="14">
    <source>
        <dbReference type="Proteomes" id="UP000070355"/>
    </source>
</evidence>
<dbReference type="PROSITE" id="PS00178">
    <property type="entry name" value="AA_TRNA_LIGASE_I"/>
    <property type="match status" value="1"/>
</dbReference>
<comment type="domain">
    <text evidence="10">IleRS has two distinct active sites: one for aminoacylation and one for editing. The misactivated valine is translocated from the active site to the editing site, which sterically excludes the correctly activated isoleucine. The single editing site contains two valyl binding pockets, one specific for each substrate (Val-AMP or Val-tRNA(Ile)).</text>
</comment>
<dbReference type="GO" id="GO:0005829">
    <property type="term" value="C:cytosol"/>
    <property type="evidence" value="ECO:0007669"/>
    <property type="project" value="TreeGrafter"/>
</dbReference>
<accession>A0A133ZVG5</accession>
<dbReference type="SUPFAM" id="SSF50677">
    <property type="entry name" value="ValRS/IleRS/LeuRS editing domain"/>
    <property type="match status" value="1"/>
</dbReference>
<dbReference type="CDD" id="cd07960">
    <property type="entry name" value="Anticodon_Ia_Ile_BEm"/>
    <property type="match status" value="1"/>
</dbReference>
<feature type="binding site" evidence="10">
    <location>
        <position position="893"/>
    </location>
    <ligand>
        <name>Zn(2+)</name>
        <dbReference type="ChEBI" id="CHEBI:29105"/>
    </ligand>
</feature>
<feature type="short sequence motif" description="'KMSKS' region" evidence="10">
    <location>
        <begin position="600"/>
        <end position="604"/>
    </location>
</feature>
<reference evidence="14" key="1">
    <citation type="submission" date="2016-01" db="EMBL/GenBank/DDBJ databases">
        <authorList>
            <person name="Mitreva M."/>
            <person name="Pepin K.H."/>
            <person name="Mihindukulasuriya K.A."/>
            <person name="Fulton R."/>
            <person name="Fronick C."/>
            <person name="O'Laughlin M."/>
            <person name="Miner T."/>
            <person name="Herter B."/>
            <person name="Rosa B.A."/>
            <person name="Cordes M."/>
            <person name="Tomlinson C."/>
            <person name="Wollam A."/>
            <person name="Palsikar V.B."/>
            <person name="Mardis E.R."/>
            <person name="Wilson R.K."/>
        </authorList>
    </citation>
    <scope>NUCLEOTIDE SEQUENCE [LARGE SCALE GENOMIC DNA]</scope>
    <source>
        <strain evidence="14">DNF01167</strain>
    </source>
</reference>
<evidence type="ECO:0000256" key="8">
    <source>
        <dbReference type="ARBA" id="ARBA00025217"/>
    </source>
</evidence>
<name>A0A133ZVG5_9BACL</name>
<dbReference type="InterPro" id="IPR002301">
    <property type="entry name" value="Ile-tRNA-ligase"/>
</dbReference>
<feature type="binding site" evidence="10">
    <location>
        <position position="559"/>
    </location>
    <ligand>
        <name>L-isoleucyl-5'-AMP</name>
        <dbReference type="ChEBI" id="CHEBI:178002"/>
    </ligand>
</feature>